<dbReference type="PANTHER" id="PTHR24201">
    <property type="entry name" value="ANK_REP_REGION DOMAIN-CONTAINING PROTEIN"/>
    <property type="match status" value="1"/>
</dbReference>
<feature type="region of interest" description="Disordered" evidence="4">
    <location>
        <begin position="394"/>
        <end position="416"/>
    </location>
</feature>
<evidence type="ECO:0000256" key="1">
    <source>
        <dbReference type="ARBA" id="ARBA00022737"/>
    </source>
</evidence>
<name>A0A8D3B9X7_SCOMX</name>
<gene>
    <name evidence="5" type="primary">ANKRD10</name>
</gene>
<feature type="repeat" description="ANK" evidence="3">
    <location>
        <begin position="226"/>
        <end position="258"/>
    </location>
</feature>
<dbReference type="PROSITE" id="PS50088">
    <property type="entry name" value="ANK_REPEAT"/>
    <property type="match status" value="3"/>
</dbReference>
<sequence>MWRKRRFSAVPSATVGLRLSPRPLLLQTPLNDIADHHLHEVTYKLCISNSHNPASKSLNYPFNREEAGERSRSCGSVSIQSGLESSPEFAAHSALLKFQPPARALPCLLCVVRQKVITHTHTHTPSIHPSWKACVLIHSRHRTDEHRNRTLATITFLYPVIIEHFFPPVVVATMSVGVESGFSSEEVLNSRFPLHRACRDGDVGALCSLLQRTSDPADLAVEDTFYGWTPVHWAAHFGKLECVMRLVQVGCGVNAVTSRFAQTPTHIAAFGGHPECLLWLLRAGADINRQDYVGESPIHKAARAGSLECVNALLIQGAKADMRNASGLTAADLAHAQGFQECAEILSNAQNFQQNMAQSHNGAFLNGMTQNGGHTLPTIQGRSFLNGAPNRKRSFDGMEANPVKKARPNGVGMPPGMLNGNGPLGGAGETQMESMELTATVISVAAERQCEDLCSNGHSQPPLPFGCDPAAEILDDQHVHSDLHELHSTAGSQLEHQKSLKAQQFYDHALFSTLLLNHGS</sequence>
<dbReference type="Ensembl" id="ENSSMAT00000031222.2">
    <property type="protein sequence ID" value="ENSSMAP00000030844.2"/>
    <property type="gene ID" value="ENSSMAG00000018898.2"/>
</dbReference>
<feature type="repeat" description="ANK" evidence="3">
    <location>
        <begin position="260"/>
        <end position="292"/>
    </location>
</feature>
<proteinExistence type="predicted"/>
<reference evidence="5" key="2">
    <citation type="submission" date="2025-08" db="UniProtKB">
        <authorList>
            <consortium name="Ensembl"/>
        </authorList>
    </citation>
    <scope>IDENTIFICATION</scope>
</reference>
<dbReference type="Gene3D" id="1.25.40.20">
    <property type="entry name" value="Ankyrin repeat-containing domain"/>
    <property type="match status" value="2"/>
</dbReference>
<accession>A0A8D3B9X7</accession>
<dbReference type="GeneTree" id="ENSGT00940000156564"/>
<dbReference type="InterPro" id="IPR002110">
    <property type="entry name" value="Ankyrin_rpt"/>
</dbReference>
<organism evidence="5 6">
    <name type="scientific">Scophthalmus maximus</name>
    <name type="common">Turbot</name>
    <name type="synonym">Psetta maxima</name>
    <dbReference type="NCBI Taxonomy" id="52904"/>
    <lineage>
        <taxon>Eukaryota</taxon>
        <taxon>Metazoa</taxon>
        <taxon>Chordata</taxon>
        <taxon>Craniata</taxon>
        <taxon>Vertebrata</taxon>
        <taxon>Euteleostomi</taxon>
        <taxon>Actinopterygii</taxon>
        <taxon>Neopterygii</taxon>
        <taxon>Teleostei</taxon>
        <taxon>Neoteleostei</taxon>
        <taxon>Acanthomorphata</taxon>
        <taxon>Carangaria</taxon>
        <taxon>Pleuronectiformes</taxon>
        <taxon>Pleuronectoidei</taxon>
        <taxon>Scophthalmidae</taxon>
        <taxon>Scophthalmus</taxon>
    </lineage>
</organism>
<evidence type="ECO:0000256" key="2">
    <source>
        <dbReference type="ARBA" id="ARBA00023043"/>
    </source>
</evidence>
<dbReference type="PANTHER" id="PTHR24201:SF12">
    <property type="entry name" value="ANKYRIN REPEAT DOMAIN 10"/>
    <property type="match status" value="1"/>
</dbReference>
<dbReference type="Pfam" id="PF12796">
    <property type="entry name" value="Ank_2"/>
    <property type="match status" value="2"/>
</dbReference>
<dbReference type="InterPro" id="IPR036770">
    <property type="entry name" value="Ankyrin_rpt-contain_sf"/>
</dbReference>
<evidence type="ECO:0000256" key="3">
    <source>
        <dbReference type="PROSITE-ProRule" id="PRU00023"/>
    </source>
</evidence>
<dbReference type="SUPFAM" id="SSF48403">
    <property type="entry name" value="Ankyrin repeat"/>
    <property type="match status" value="1"/>
</dbReference>
<dbReference type="SMART" id="SM00248">
    <property type="entry name" value="ANK"/>
    <property type="match status" value="4"/>
</dbReference>
<dbReference type="PROSITE" id="PS50297">
    <property type="entry name" value="ANK_REP_REGION"/>
    <property type="match status" value="3"/>
</dbReference>
<protein>
    <submittedName>
        <fullName evidence="5">Ankyrin repeat domain 10b</fullName>
    </submittedName>
</protein>
<reference evidence="5" key="1">
    <citation type="submission" date="2023-05" db="EMBL/GenBank/DDBJ databases">
        <title>High-quality long-read genome of Scophthalmus maximus.</title>
        <authorList>
            <person name="Lien S."/>
            <person name="Martinez P."/>
        </authorList>
    </citation>
    <scope>NUCLEOTIDE SEQUENCE [LARGE SCALE GENOMIC DNA]</scope>
</reference>
<keyword evidence="1" id="KW-0677">Repeat</keyword>
<evidence type="ECO:0000313" key="6">
    <source>
        <dbReference type="Proteomes" id="UP000694558"/>
    </source>
</evidence>
<dbReference type="AlphaFoldDB" id="A0A8D3B9X7"/>
<keyword evidence="2 3" id="KW-0040">ANK repeat</keyword>
<evidence type="ECO:0000256" key="4">
    <source>
        <dbReference type="SAM" id="MobiDB-lite"/>
    </source>
</evidence>
<evidence type="ECO:0000313" key="5">
    <source>
        <dbReference type="Ensembl" id="ENSSMAP00000030844.2"/>
    </source>
</evidence>
<dbReference type="Proteomes" id="UP000694558">
    <property type="component" value="Chromosome 14"/>
</dbReference>
<dbReference type="InterPro" id="IPR050776">
    <property type="entry name" value="Ank_Repeat/CDKN_Inhibitor"/>
</dbReference>
<feature type="repeat" description="ANK" evidence="3">
    <location>
        <begin position="293"/>
        <end position="325"/>
    </location>
</feature>